<accession>A0A0F7L188</accession>
<dbReference type="EMBL" id="KR029581">
    <property type="protein sequence ID" value="AKH46324.1"/>
    <property type="molecule type" value="Genomic_DNA"/>
</dbReference>
<organism evidence="1">
    <name type="scientific">uncultured marine virus</name>
    <dbReference type="NCBI Taxonomy" id="186617"/>
    <lineage>
        <taxon>Viruses</taxon>
        <taxon>environmental samples</taxon>
    </lineage>
</organism>
<evidence type="ECO:0000313" key="1">
    <source>
        <dbReference type="EMBL" id="AKH46324.1"/>
    </source>
</evidence>
<reference evidence="1" key="2">
    <citation type="submission" date="2015-03" db="EMBL/GenBank/DDBJ databases">
        <authorList>
            <person name="Chow C.-E.T."/>
            <person name="Winget D.M."/>
            <person name="White R.A.III."/>
            <person name="Hallam S.J."/>
            <person name="Suttle C.A."/>
        </authorList>
    </citation>
    <scope>NUCLEOTIDE SEQUENCE</scope>
    <source>
        <strain evidence="1">Anoxic3_6</strain>
    </source>
</reference>
<dbReference type="InterPro" id="IPR007499">
    <property type="entry name" value="ERF_bacteria_virus"/>
</dbReference>
<name>A0A0F7L188_9VIRU</name>
<evidence type="ECO:0008006" key="2">
    <source>
        <dbReference type="Google" id="ProtNLM"/>
    </source>
</evidence>
<dbReference type="Pfam" id="PF04404">
    <property type="entry name" value="ERF"/>
    <property type="match status" value="1"/>
</dbReference>
<reference evidence="1" key="1">
    <citation type="journal article" date="2015" name="Front. Microbiol.">
        <title>Combining genomic sequencing methods to explore viral diversity and reveal potential virus-host interactions.</title>
        <authorList>
            <person name="Chow C.E."/>
            <person name="Winget D.M."/>
            <person name="White R.A.III."/>
            <person name="Hallam S.J."/>
            <person name="Suttle C.A."/>
        </authorList>
    </citation>
    <scope>NUCLEOTIDE SEQUENCE</scope>
    <source>
        <strain evidence="1">Anoxic3_6</strain>
    </source>
</reference>
<proteinExistence type="predicted"/>
<sequence length="213" mass="23861">MGNKNMSSEANVYQINKKIMKNIYEKLYNACNHASGVKKASKVKGMPFNPLLHDDVQRVAMAALLENRLYATCNYVTDITPKCVIVTCTMKITDIDDPKNFIIVDGCTAMGGLDKYGTGQAMSYSRKYAFLNALNLKTGMDLEDGYNAKPFEENSSEQSVEEPTYLDDEVNVEDIIKDISDTTTARQLSAVKDLVRDQVMYLKKITLKHSSKL</sequence>
<protein>
    <recommendedName>
        <fullName evidence="2">Essential recombination function protein</fullName>
    </recommendedName>
</protein>